<comment type="caution">
    <text evidence="12">The sequence shown here is derived from an EMBL/GenBank/DDBJ whole genome shotgun (WGS) entry which is preliminary data.</text>
</comment>
<dbReference type="PROSITE" id="PS51194">
    <property type="entry name" value="HELICASE_CTER"/>
    <property type="match status" value="1"/>
</dbReference>
<dbReference type="InterPro" id="IPR000629">
    <property type="entry name" value="RNA-helicase_DEAD-box_CS"/>
</dbReference>
<reference evidence="12 13" key="1">
    <citation type="submission" date="2017-02" db="EMBL/GenBank/DDBJ databases">
        <title>Arcobacter caeni sp. nov, a new Arcobacter species isolated from reclaimed water.</title>
        <authorList>
            <person name="Figueras M.J."/>
            <person name="Perez-Cataluna A."/>
            <person name="Salas-Masso N."/>
        </authorList>
    </citation>
    <scope>NUCLEOTIDE SEQUENCE [LARGE SCALE GENOMIC DNA]</scope>
    <source>
        <strain evidence="12 13">RW17-10</strain>
    </source>
</reference>
<dbReference type="PANTHER" id="PTHR47959">
    <property type="entry name" value="ATP-DEPENDENT RNA HELICASE RHLE-RELATED"/>
    <property type="match status" value="1"/>
</dbReference>
<evidence type="ECO:0000256" key="5">
    <source>
        <dbReference type="ARBA" id="ARBA00038437"/>
    </source>
</evidence>
<dbReference type="InterPro" id="IPR014001">
    <property type="entry name" value="Helicase_ATP-bd"/>
</dbReference>
<dbReference type="CDD" id="cd00268">
    <property type="entry name" value="DEADc"/>
    <property type="match status" value="1"/>
</dbReference>
<dbReference type="GO" id="GO:0003676">
    <property type="term" value="F:nucleic acid binding"/>
    <property type="evidence" value="ECO:0007669"/>
    <property type="project" value="InterPro"/>
</dbReference>
<dbReference type="InterPro" id="IPR027417">
    <property type="entry name" value="P-loop_NTPase"/>
</dbReference>
<dbReference type="PROSITE" id="PS51195">
    <property type="entry name" value="Q_MOTIF"/>
    <property type="match status" value="1"/>
</dbReference>
<evidence type="ECO:0000259" key="9">
    <source>
        <dbReference type="PROSITE" id="PS51192"/>
    </source>
</evidence>
<dbReference type="SMART" id="SM00487">
    <property type="entry name" value="DEXDc"/>
    <property type="match status" value="1"/>
</dbReference>
<dbReference type="SMART" id="SM00490">
    <property type="entry name" value="HELICc"/>
    <property type="match status" value="1"/>
</dbReference>
<dbReference type="PROSITE" id="PS51192">
    <property type="entry name" value="HELICASE_ATP_BIND_1"/>
    <property type="match status" value="1"/>
</dbReference>
<dbReference type="InterPro" id="IPR044742">
    <property type="entry name" value="DEAD/DEAH_RhlB"/>
</dbReference>
<evidence type="ECO:0000313" key="13">
    <source>
        <dbReference type="Proteomes" id="UP000251135"/>
    </source>
</evidence>
<accession>A0A363CX33</accession>
<dbReference type="Pfam" id="PF00270">
    <property type="entry name" value="DEAD"/>
    <property type="match status" value="1"/>
</dbReference>
<evidence type="ECO:0000256" key="4">
    <source>
        <dbReference type="ARBA" id="ARBA00022840"/>
    </source>
</evidence>
<dbReference type="Gene3D" id="3.40.50.300">
    <property type="entry name" value="P-loop containing nucleotide triphosphate hydrolases"/>
    <property type="match status" value="2"/>
</dbReference>
<dbReference type="GO" id="GO:0005524">
    <property type="term" value="F:ATP binding"/>
    <property type="evidence" value="ECO:0007669"/>
    <property type="project" value="UniProtKB-KW"/>
</dbReference>
<evidence type="ECO:0000256" key="3">
    <source>
        <dbReference type="ARBA" id="ARBA00022806"/>
    </source>
</evidence>
<dbReference type="AlphaFoldDB" id="A0A363CX33"/>
<feature type="domain" description="DEAD-box RNA helicase Q" evidence="11">
    <location>
        <begin position="1"/>
        <end position="29"/>
    </location>
</feature>
<name>A0A363CX33_9BACT</name>
<dbReference type="GO" id="GO:0005829">
    <property type="term" value="C:cytosol"/>
    <property type="evidence" value="ECO:0007669"/>
    <property type="project" value="TreeGrafter"/>
</dbReference>
<proteinExistence type="inferred from homology"/>
<dbReference type="InterPro" id="IPR014014">
    <property type="entry name" value="RNA_helicase_DEAD_Q_motif"/>
</dbReference>
<feature type="region of interest" description="Disordered" evidence="8">
    <location>
        <begin position="391"/>
        <end position="414"/>
    </location>
</feature>
<keyword evidence="1 7" id="KW-0547">Nucleotide-binding</keyword>
<evidence type="ECO:0000256" key="6">
    <source>
        <dbReference type="PROSITE-ProRule" id="PRU00552"/>
    </source>
</evidence>
<evidence type="ECO:0000256" key="1">
    <source>
        <dbReference type="ARBA" id="ARBA00022741"/>
    </source>
</evidence>
<dbReference type="Proteomes" id="UP000251135">
    <property type="component" value="Unassembled WGS sequence"/>
</dbReference>
<evidence type="ECO:0000259" key="11">
    <source>
        <dbReference type="PROSITE" id="PS51195"/>
    </source>
</evidence>
<dbReference type="EMBL" id="MUXE01000016">
    <property type="protein sequence ID" value="PUE63634.1"/>
    <property type="molecule type" value="Genomic_DNA"/>
</dbReference>
<evidence type="ECO:0000256" key="2">
    <source>
        <dbReference type="ARBA" id="ARBA00022801"/>
    </source>
</evidence>
<dbReference type="CDD" id="cd18787">
    <property type="entry name" value="SF2_C_DEAD"/>
    <property type="match status" value="1"/>
</dbReference>
<dbReference type="InterPro" id="IPR050079">
    <property type="entry name" value="DEAD_box_RNA_helicase"/>
</dbReference>
<evidence type="ECO:0000259" key="10">
    <source>
        <dbReference type="PROSITE" id="PS51194"/>
    </source>
</evidence>
<comment type="similarity">
    <text evidence="5 7">Belongs to the DEAD box helicase family.</text>
</comment>
<protein>
    <submittedName>
        <fullName evidence="12">DEAD/DEAH box helicase</fullName>
    </submittedName>
</protein>
<dbReference type="Pfam" id="PF00271">
    <property type="entry name" value="Helicase_C"/>
    <property type="match status" value="1"/>
</dbReference>
<sequence length="414" mass="46865">MPFSNLGLSQKIYKALDENAYKNPTIIQERVIPLVLENKDIMAKAQTGSGKTASFVLPILQLLLNKEEDKEHKGKAKISTLVLTPTRELALQVSKAFSDFSKYFENKPKIVSVIGGESLTQQLLDIQKGCDIVVATTGRLLDILDKKQMNLSNLEFFVLDEADKMLDLGFEEELELLLKALPLKRQNLLFSATYPQKMLNIAAKITITALEIFIEDETQIVQTINQRVIEVNKENRSALLRNLIQNNSWEQILVFMANKRSCDNIASKFRKYGLNAESFHGDLLQEERNDTLEDFKNKKIKILFATDIAARGLHIDDISCVINFDLPRAAADYIHRIGRTGRAGKSGDAISFIGLEDFEHFSLIEKRCDIKLEKEQIIGFELTGIPIKKEKGNEPVKGVRKSKKDKLRENALKD</sequence>
<dbReference type="PANTHER" id="PTHR47959:SF13">
    <property type="entry name" value="ATP-DEPENDENT RNA HELICASE RHLE"/>
    <property type="match status" value="1"/>
</dbReference>
<dbReference type="RefSeq" id="WP_108560265.1">
    <property type="nucleotide sequence ID" value="NZ_MUXE01000016.1"/>
</dbReference>
<evidence type="ECO:0000313" key="12">
    <source>
        <dbReference type="EMBL" id="PUE63634.1"/>
    </source>
</evidence>
<dbReference type="SUPFAM" id="SSF52540">
    <property type="entry name" value="P-loop containing nucleoside triphosphate hydrolases"/>
    <property type="match status" value="1"/>
</dbReference>
<dbReference type="GO" id="GO:0016787">
    <property type="term" value="F:hydrolase activity"/>
    <property type="evidence" value="ECO:0007669"/>
    <property type="project" value="UniProtKB-KW"/>
</dbReference>
<keyword evidence="3 7" id="KW-0347">Helicase</keyword>
<dbReference type="InterPro" id="IPR001650">
    <property type="entry name" value="Helicase_C-like"/>
</dbReference>
<feature type="short sequence motif" description="Q motif" evidence="6">
    <location>
        <begin position="1"/>
        <end position="29"/>
    </location>
</feature>
<dbReference type="OrthoDB" id="9805696at2"/>
<organism evidence="12 13">
    <name type="scientific">Arcobacter caeni</name>
    <dbReference type="NCBI Taxonomy" id="1912877"/>
    <lineage>
        <taxon>Bacteria</taxon>
        <taxon>Pseudomonadati</taxon>
        <taxon>Campylobacterota</taxon>
        <taxon>Epsilonproteobacteria</taxon>
        <taxon>Campylobacterales</taxon>
        <taxon>Arcobacteraceae</taxon>
        <taxon>Arcobacter</taxon>
    </lineage>
</organism>
<dbReference type="GO" id="GO:0003724">
    <property type="term" value="F:RNA helicase activity"/>
    <property type="evidence" value="ECO:0007669"/>
    <property type="project" value="InterPro"/>
</dbReference>
<keyword evidence="13" id="KW-1185">Reference proteome</keyword>
<keyword evidence="2 7" id="KW-0378">Hydrolase</keyword>
<evidence type="ECO:0000256" key="8">
    <source>
        <dbReference type="SAM" id="MobiDB-lite"/>
    </source>
</evidence>
<gene>
    <name evidence="12" type="ORF">B0174_09985</name>
</gene>
<feature type="domain" description="Helicase ATP-binding" evidence="9">
    <location>
        <begin position="32"/>
        <end position="212"/>
    </location>
</feature>
<evidence type="ECO:0000256" key="7">
    <source>
        <dbReference type="RuleBase" id="RU000492"/>
    </source>
</evidence>
<feature type="domain" description="Helicase C-terminal" evidence="10">
    <location>
        <begin position="223"/>
        <end position="393"/>
    </location>
</feature>
<dbReference type="InterPro" id="IPR011545">
    <property type="entry name" value="DEAD/DEAH_box_helicase_dom"/>
</dbReference>
<keyword evidence="4 7" id="KW-0067">ATP-binding</keyword>
<dbReference type="PROSITE" id="PS00039">
    <property type="entry name" value="DEAD_ATP_HELICASE"/>
    <property type="match status" value="1"/>
</dbReference>